<dbReference type="Gene3D" id="3.40.50.300">
    <property type="entry name" value="P-loop containing nucleotide triphosphate hydrolases"/>
    <property type="match status" value="1"/>
</dbReference>
<dbReference type="Gene3D" id="1.10.150.20">
    <property type="entry name" value="5' to 3' exonuclease, C-terminal subdomain"/>
    <property type="match status" value="1"/>
</dbReference>
<dbReference type="EMBL" id="JACEIK010001847">
    <property type="protein sequence ID" value="MCD7472600.1"/>
    <property type="molecule type" value="Genomic_DNA"/>
</dbReference>
<evidence type="ECO:0000313" key="2">
    <source>
        <dbReference type="EMBL" id="MCD7472600.1"/>
    </source>
</evidence>
<proteinExistence type="predicted"/>
<protein>
    <submittedName>
        <fullName evidence="2">Meiotic recombination protein dmc1</fullName>
    </submittedName>
</protein>
<reference evidence="2 3" key="1">
    <citation type="journal article" date="2021" name="BMC Genomics">
        <title>Datura genome reveals duplications of psychoactive alkaloid biosynthetic genes and high mutation rate following tissue culture.</title>
        <authorList>
            <person name="Rajewski A."/>
            <person name="Carter-House D."/>
            <person name="Stajich J."/>
            <person name="Litt A."/>
        </authorList>
    </citation>
    <scope>NUCLEOTIDE SEQUENCE [LARGE SCALE GENOMIC DNA]</scope>
    <source>
        <strain evidence="2">AR-01</strain>
    </source>
</reference>
<feature type="domain" description="Rad51-like C-terminal" evidence="1">
    <location>
        <begin position="116"/>
        <end position="167"/>
    </location>
</feature>
<dbReference type="InterPro" id="IPR013632">
    <property type="entry name" value="Rad51_C"/>
</dbReference>
<comment type="caution">
    <text evidence="2">The sequence shown here is derived from an EMBL/GenBank/DDBJ whole genome shotgun (WGS) entry which is preliminary data.</text>
</comment>
<dbReference type="PANTHER" id="PTHR22942:SF30">
    <property type="entry name" value="MEIOTIC RECOMBINATION PROTEIN DMC1_LIM15 HOMOLOG"/>
    <property type="match status" value="1"/>
</dbReference>
<evidence type="ECO:0000259" key="1">
    <source>
        <dbReference type="Pfam" id="PF08423"/>
    </source>
</evidence>
<evidence type="ECO:0000313" key="3">
    <source>
        <dbReference type="Proteomes" id="UP000823775"/>
    </source>
</evidence>
<organism evidence="2 3">
    <name type="scientific">Datura stramonium</name>
    <name type="common">Jimsonweed</name>
    <name type="synonym">Common thornapple</name>
    <dbReference type="NCBI Taxonomy" id="4076"/>
    <lineage>
        <taxon>Eukaryota</taxon>
        <taxon>Viridiplantae</taxon>
        <taxon>Streptophyta</taxon>
        <taxon>Embryophyta</taxon>
        <taxon>Tracheophyta</taxon>
        <taxon>Spermatophyta</taxon>
        <taxon>Magnoliopsida</taxon>
        <taxon>eudicotyledons</taxon>
        <taxon>Gunneridae</taxon>
        <taxon>Pentapetalae</taxon>
        <taxon>asterids</taxon>
        <taxon>lamiids</taxon>
        <taxon>Solanales</taxon>
        <taxon>Solanaceae</taxon>
        <taxon>Solanoideae</taxon>
        <taxon>Datureae</taxon>
        <taxon>Datura</taxon>
    </lineage>
</organism>
<dbReference type="PANTHER" id="PTHR22942">
    <property type="entry name" value="RECA/RAD51/RADA DNA STRAND-PAIRING FAMILY MEMBER"/>
    <property type="match status" value="1"/>
</dbReference>
<dbReference type="Pfam" id="PF08423">
    <property type="entry name" value="Rad51"/>
    <property type="match status" value="1"/>
</dbReference>
<gene>
    <name evidence="2" type="primary">DMC1_1</name>
    <name evidence="2" type="ORF">HAX54_013877</name>
</gene>
<dbReference type="SUPFAM" id="SSF52540">
    <property type="entry name" value="P-loop containing nucleoside triphosphate hydrolases"/>
    <property type="match status" value="1"/>
</dbReference>
<accession>A0ABS8TPM2</accession>
<sequence>MLSSLNLFGSFSKLLKMLAFKPEEQLQLVEHEEEEDLFESIDKLISHGTNVRDVKKFQEADINGLRIHMKRYHTISLFQNLTGINGLSEAKVDKICEANEKIVNFGYISRRDALLKRKAVVRVATGSPALDELLGGGIKTLAITTAFGEFGSGKIELAHTLCVSSQAEGGDDVSLKPPLIHWENIKRKFFLLKSIGTNETNRFVNNRLCFVSYFLLIISLTNLSHST</sequence>
<dbReference type="Proteomes" id="UP000823775">
    <property type="component" value="Unassembled WGS sequence"/>
</dbReference>
<name>A0ABS8TPM2_DATST</name>
<dbReference type="InterPro" id="IPR027417">
    <property type="entry name" value="P-loop_NTPase"/>
</dbReference>
<keyword evidence="3" id="KW-1185">Reference proteome</keyword>